<sequence>MKDEGSKERKGKRLHPFFAATYIPKKSRFGRIGVVELIPQIKELWETRRSELENRAAETISSSPPGMKIGPVSALLRCSRVRMNETR</sequence>
<comment type="caution">
    <text evidence="2">The sequence shown here is derived from an EMBL/GenBank/DDBJ whole genome shotgun (WGS) entry which is preliminary data.</text>
</comment>
<dbReference type="AlphaFoldDB" id="A0A7C2HZU3"/>
<dbReference type="EMBL" id="DSMU01000081">
    <property type="protein sequence ID" value="HEL65292.1"/>
    <property type="molecule type" value="Genomic_DNA"/>
</dbReference>
<reference evidence="2" key="1">
    <citation type="journal article" date="2020" name="mSystems">
        <title>Genome- and Community-Level Interaction Insights into Carbon Utilization and Element Cycling Functions of Hydrothermarchaeota in Hydrothermal Sediment.</title>
        <authorList>
            <person name="Zhou Z."/>
            <person name="Liu Y."/>
            <person name="Xu W."/>
            <person name="Pan J."/>
            <person name="Luo Z.H."/>
            <person name="Li M."/>
        </authorList>
    </citation>
    <scope>NUCLEOTIDE SEQUENCE [LARGE SCALE GENOMIC DNA]</scope>
    <source>
        <strain evidence="2">SpSt-300</strain>
    </source>
</reference>
<dbReference type="Pfam" id="PF03190">
    <property type="entry name" value="Thioredox_DsbH"/>
    <property type="match status" value="1"/>
</dbReference>
<evidence type="ECO:0000313" key="2">
    <source>
        <dbReference type="EMBL" id="HEL65292.1"/>
    </source>
</evidence>
<evidence type="ECO:0000259" key="1">
    <source>
        <dbReference type="Pfam" id="PF03190"/>
    </source>
</evidence>
<gene>
    <name evidence="2" type="ORF">ENQ34_01235</name>
</gene>
<name>A0A7C2HZU3_9THEO</name>
<proteinExistence type="predicted"/>
<dbReference type="InterPro" id="IPR004879">
    <property type="entry name" value="Ssp411-like_TRX"/>
</dbReference>
<accession>A0A7C2HZU3</accession>
<protein>
    <submittedName>
        <fullName evidence="2">DUF255 domain-containing protein</fullName>
    </submittedName>
</protein>
<dbReference type="Gene3D" id="3.40.30.10">
    <property type="entry name" value="Glutaredoxin"/>
    <property type="match status" value="1"/>
</dbReference>
<feature type="domain" description="Spermatogenesis-associated protein 20-like TRX" evidence="1">
    <location>
        <begin position="14"/>
        <end position="60"/>
    </location>
</feature>
<organism evidence="2">
    <name type="scientific">Ammonifex degensii</name>
    <dbReference type="NCBI Taxonomy" id="42838"/>
    <lineage>
        <taxon>Bacteria</taxon>
        <taxon>Bacillati</taxon>
        <taxon>Bacillota</taxon>
        <taxon>Clostridia</taxon>
        <taxon>Thermoanaerobacterales</taxon>
        <taxon>Thermoanaerobacteraceae</taxon>
        <taxon>Ammonifex</taxon>
    </lineage>
</organism>